<evidence type="ECO:0000256" key="1">
    <source>
        <dbReference type="SAM" id="MobiDB-lite"/>
    </source>
</evidence>
<reference evidence="2 3" key="1">
    <citation type="submission" date="2017-06" db="EMBL/GenBank/DDBJ databases">
        <title>Sequencing and comparative analysis of myxobacterial genomes.</title>
        <authorList>
            <person name="Rupp O."/>
            <person name="Goesmann A."/>
            <person name="Sogaard-Andersen L."/>
        </authorList>
    </citation>
    <scope>NUCLEOTIDE SEQUENCE [LARGE SCALE GENOMIC DNA]</scope>
    <source>
        <strain evidence="2 3">DSM 52655</strain>
    </source>
</reference>
<gene>
    <name evidence="2" type="ORF">CYFUS_003753</name>
</gene>
<dbReference type="RefSeq" id="WP_095986508.1">
    <property type="nucleotide sequence ID" value="NZ_CP022098.1"/>
</dbReference>
<proteinExistence type="predicted"/>
<dbReference type="Proteomes" id="UP000217257">
    <property type="component" value="Chromosome"/>
</dbReference>
<sequence length="371" mass="39656">MRRFPVRSLLLMTLALVAFARLYYVTHREPEGGPAPVPPRGIPSTPSPGTPICPTLEKSLENVLKAPEDATALASARRELDACPTPPVRACELGPALDARFPLTAGMAPARELLDLLCQRCPSGANPCEQAVVRAVMAESRGGTPPPALPLWYLEHAGPGTRGACAEVVRTLLAPAALDEEPPTRERRTWLEQLTPVCAREGRVSSPLLRAVVVQGDVPALASLVQTAMPATTTAVLEPDRVVGPEGAERAFDGQESTSVSLTAAEQSPRWRKDGALSAVFSPPVQALTALRVRARGPGLLRAVVRVEEEVGMSDPDTRTNFVRPRVCQFQGTGQWESCALPAALLNVEALSVFPTKSSLSLIDVEIRVTR</sequence>
<dbReference type="AlphaFoldDB" id="A0A250J2X8"/>
<protein>
    <submittedName>
        <fullName evidence="2">Uncharacterized protein</fullName>
    </submittedName>
</protein>
<evidence type="ECO:0000313" key="3">
    <source>
        <dbReference type="Proteomes" id="UP000217257"/>
    </source>
</evidence>
<name>A0A250J2X8_9BACT</name>
<feature type="region of interest" description="Disordered" evidence="1">
    <location>
        <begin position="30"/>
        <end position="50"/>
    </location>
</feature>
<evidence type="ECO:0000313" key="2">
    <source>
        <dbReference type="EMBL" id="ATB38319.1"/>
    </source>
</evidence>
<dbReference type="KEGG" id="cfus:CYFUS_003753"/>
<dbReference type="EMBL" id="CP022098">
    <property type="protein sequence ID" value="ATB38319.1"/>
    <property type="molecule type" value="Genomic_DNA"/>
</dbReference>
<organism evidence="2 3">
    <name type="scientific">Cystobacter fuscus</name>
    <dbReference type="NCBI Taxonomy" id="43"/>
    <lineage>
        <taxon>Bacteria</taxon>
        <taxon>Pseudomonadati</taxon>
        <taxon>Myxococcota</taxon>
        <taxon>Myxococcia</taxon>
        <taxon>Myxococcales</taxon>
        <taxon>Cystobacterineae</taxon>
        <taxon>Archangiaceae</taxon>
        <taxon>Cystobacter</taxon>
    </lineage>
</organism>
<accession>A0A250J2X8</accession>
<feature type="compositionally biased region" description="Pro residues" evidence="1">
    <location>
        <begin position="33"/>
        <end position="50"/>
    </location>
</feature>